<dbReference type="EMBL" id="BSEC01000001">
    <property type="protein sequence ID" value="GLI93670.1"/>
    <property type="molecule type" value="Genomic_DNA"/>
</dbReference>
<proteinExistence type="predicted"/>
<keyword evidence="2" id="KW-1185">Reference proteome</keyword>
<gene>
    <name evidence="1" type="ORF">LMG27198_26620</name>
</gene>
<evidence type="ECO:0000313" key="1">
    <source>
        <dbReference type="EMBL" id="GLI93670.1"/>
    </source>
</evidence>
<sequence length="62" mass="7116">MSAPRIEQSLDGKWQVISGDGEIVDADLSNREAWRLIDRLSNEPNTRQEDVAYWVLRMEASP</sequence>
<dbReference type="AlphaFoldDB" id="A0A9W6GVJ2"/>
<name>A0A9W6GVJ2_9HYPH</name>
<reference evidence="1" key="1">
    <citation type="journal article" date="2023" name="Int. J. Syst. Evol. Microbiol.">
        <title>Methylocystis iwaonis sp. nov., a type II methane-oxidizing bacterium from surface soil of a rice paddy field in Japan, and emended description of the genus Methylocystis (ex Whittenbury et al. 1970) Bowman et al. 1993.</title>
        <authorList>
            <person name="Kaise H."/>
            <person name="Sawadogo J.B."/>
            <person name="Alam M.S."/>
            <person name="Ueno C."/>
            <person name="Dianou D."/>
            <person name="Shinjo R."/>
            <person name="Asakawa S."/>
        </authorList>
    </citation>
    <scope>NUCLEOTIDE SEQUENCE</scope>
    <source>
        <strain evidence="1">LMG27198</strain>
    </source>
</reference>
<comment type="caution">
    <text evidence="1">The sequence shown here is derived from an EMBL/GenBank/DDBJ whole genome shotgun (WGS) entry which is preliminary data.</text>
</comment>
<evidence type="ECO:0000313" key="2">
    <source>
        <dbReference type="Proteomes" id="UP001144323"/>
    </source>
</evidence>
<protein>
    <submittedName>
        <fullName evidence="1">Uncharacterized protein</fullName>
    </submittedName>
</protein>
<accession>A0A9W6GVJ2</accession>
<organism evidence="1 2">
    <name type="scientific">Methylocystis echinoides</name>
    <dbReference type="NCBI Taxonomy" id="29468"/>
    <lineage>
        <taxon>Bacteria</taxon>
        <taxon>Pseudomonadati</taxon>
        <taxon>Pseudomonadota</taxon>
        <taxon>Alphaproteobacteria</taxon>
        <taxon>Hyphomicrobiales</taxon>
        <taxon>Methylocystaceae</taxon>
        <taxon>Methylocystis</taxon>
    </lineage>
</organism>
<dbReference type="Proteomes" id="UP001144323">
    <property type="component" value="Unassembled WGS sequence"/>
</dbReference>
<dbReference type="RefSeq" id="WP_281803621.1">
    <property type="nucleotide sequence ID" value="NZ_BSEC01000001.1"/>
</dbReference>